<dbReference type="InterPro" id="IPR014781">
    <property type="entry name" value="Anthrax_toxin_lethal/edema_N/C"/>
</dbReference>
<reference evidence="5 6" key="1">
    <citation type="submission" date="2015-09" db="EMBL/GenBank/DDBJ databases">
        <authorList>
            <consortium name="Pathogen Informatics"/>
        </authorList>
    </citation>
    <scope>NUCLEOTIDE SEQUENCE [LARGE SCALE GENOMIC DNA]</scope>
    <source>
        <strain evidence="5 6">2789STDY5834835</strain>
    </source>
</reference>
<dbReference type="CDD" id="cd20184">
    <property type="entry name" value="M34_peptidase_like"/>
    <property type="match status" value="1"/>
</dbReference>
<accession>A0A174DPZ1</accession>
<dbReference type="EMBL" id="CYZL01000011">
    <property type="protein sequence ID" value="CUO27543.1"/>
    <property type="molecule type" value="Genomic_DNA"/>
</dbReference>
<evidence type="ECO:0000259" key="4">
    <source>
        <dbReference type="PROSITE" id="PS51995"/>
    </source>
</evidence>
<proteinExistence type="predicted"/>
<dbReference type="Pfam" id="PF07737">
    <property type="entry name" value="ATLF"/>
    <property type="match status" value="1"/>
</dbReference>
<dbReference type="InterPro" id="IPR047568">
    <property type="entry name" value="ATLF-like_dom"/>
</dbReference>
<dbReference type="RefSeq" id="WP_055298609.1">
    <property type="nucleotide sequence ID" value="NZ_BLYK01000037.1"/>
</dbReference>
<dbReference type="PROSITE" id="PS51995">
    <property type="entry name" value="ATLF"/>
    <property type="match status" value="1"/>
</dbReference>
<dbReference type="GO" id="GO:0008237">
    <property type="term" value="F:metallopeptidase activity"/>
    <property type="evidence" value="ECO:0007669"/>
    <property type="project" value="InterPro"/>
</dbReference>
<dbReference type="SUPFAM" id="SSF55486">
    <property type="entry name" value="Metalloproteases ('zincins'), catalytic domain"/>
    <property type="match status" value="1"/>
</dbReference>
<dbReference type="InterPro" id="IPR024079">
    <property type="entry name" value="MetalloPept_cat_dom_sf"/>
</dbReference>
<dbReference type="Proteomes" id="UP000095679">
    <property type="component" value="Unassembled WGS sequence"/>
</dbReference>
<protein>
    <recommendedName>
        <fullName evidence="4">ATLF-like domain-containing protein</fullName>
    </recommendedName>
</protein>
<dbReference type="GO" id="GO:0005576">
    <property type="term" value="C:extracellular region"/>
    <property type="evidence" value="ECO:0007669"/>
    <property type="project" value="UniProtKB-SubCell"/>
</dbReference>
<organism evidence="5 6">
    <name type="scientific">Anaerobutyricum hallii</name>
    <dbReference type="NCBI Taxonomy" id="39488"/>
    <lineage>
        <taxon>Bacteria</taxon>
        <taxon>Bacillati</taxon>
        <taxon>Bacillota</taxon>
        <taxon>Clostridia</taxon>
        <taxon>Lachnospirales</taxon>
        <taxon>Lachnospiraceae</taxon>
        <taxon>Anaerobutyricum</taxon>
    </lineage>
</organism>
<evidence type="ECO:0000256" key="2">
    <source>
        <dbReference type="ARBA" id="ARBA00022525"/>
    </source>
</evidence>
<dbReference type="Gene3D" id="3.40.390.10">
    <property type="entry name" value="Collagenase (Catalytic Domain)"/>
    <property type="match status" value="1"/>
</dbReference>
<dbReference type="AlphaFoldDB" id="A0A174DPZ1"/>
<feature type="domain" description="ATLF-like" evidence="4">
    <location>
        <begin position="102"/>
        <end position="314"/>
    </location>
</feature>
<name>A0A174DPZ1_9FIRM</name>
<evidence type="ECO:0000313" key="6">
    <source>
        <dbReference type="Proteomes" id="UP000095679"/>
    </source>
</evidence>
<feature type="compositionally biased region" description="Basic residues" evidence="3">
    <location>
        <begin position="70"/>
        <end position="106"/>
    </location>
</feature>
<sequence>MKKRSNKSFLASAAYLVVALVLCAGVIFYTGNGGTGLTVADITDTMPETGTDEIVAGEEEVPLASAPKVSVKKSTKTTTKKKTLKKAAKKTKTTTKKKTSKKKSTKKTATVQTVTETTVQTTEKTSTKKKSKVQTIRTTVITTVKTTTQTFGTTTTTTTNNAASVGASTAVSSSGFAISKFSDIKGHVDSKVYDAFVNLGFELKINSKLATTGVFSTKNHNIQLKRGQSSYLLHELGHFVSALKGRNGKKIDQSSEFTRIYNEEKSAYVGNNKAYVTQDAAEYFAESFRDYTENPSALKSQRPKTYSYISQMVSSLSSSDVKAFRNAYGWYWSINK</sequence>
<feature type="region of interest" description="Disordered" evidence="3">
    <location>
        <begin position="65"/>
        <end position="109"/>
    </location>
</feature>
<evidence type="ECO:0000256" key="3">
    <source>
        <dbReference type="SAM" id="MobiDB-lite"/>
    </source>
</evidence>
<comment type="subcellular location">
    <subcellularLocation>
        <location evidence="1">Secreted</location>
    </subcellularLocation>
</comment>
<gene>
    <name evidence="5" type="ORF">ERS852450_01499</name>
</gene>
<evidence type="ECO:0000256" key="1">
    <source>
        <dbReference type="ARBA" id="ARBA00004613"/>
    </source>
</evidence>
<keyword evidence="2" id="KW-0964">Secreted</keyword>
<evidence type="ECO:0000313" key="5">
    <source>
        <dbReference type="EMBL" id="CUO27543.1"/>
    </source>
</evidence>